<keyword evidence="1" id="KW-1185">Reference proteome</keyword>
<protein>
    <submittedName>
        <fullName evidence="2">Uncharacterized protein LOC101510241</fullName>
    </submittedName>
</protein>
<evidence type="ECO:0000313" key="1">
    <source>
        <dbReference type="Proteomes" id="UP000087171"/>
    </source>
</evidence>
<dbReference type="eggNOG" id="ENOG502SCHU">
    <property type="taxonomic scope" value="Eukaryota"/>
</dbReference>
<dbReference type="OrthoDB" id="690771at2759"/>
<proteinExistence type="predicted"/>
<dbReference type="RefSeq" id="XP_004494971.1">
    <property type="nucleotide sequence ID" value="XM_004494914.1"/>
</dbReference>
<gene>
    <name evidence="2" type="primary">LOC101510241</name>
</gene>
<dbReference type="Proteomes" id="UP000087171">
    <property type="component" value="Chromosome Ca3"/>
</dbReference>
<organism evidence="1 2">
    <name type="scientific">Cicer arietinum</name>
    <name type="common">Chickpea</name>
    <name type="synonym">Garbanzo</name>
    <dbReference type="NCBI Taxonomy" id="3827"/>
    <lineage>
        <taxon>Eukaryota</taxon>
        <taxon>Viridiplantae</taxon>
        <taxon>Streptophyta</taxon>
        <taxon>Embryophyta</taxon>
        <taxon>Tracheophyta</taxon>
        <taxon>Spermatophyta</taxon>
        <taxon>Magnoliopsida</taxon>
        <taxon>eudicotyledons</taxon>
        <taxon>Gunneridae</taxon>
        <taxon>Pentapetalae</taxon>
        <taxon>rosids</taxon>
        <taxon>fabids</taxon>
        <taxon>Fabales</taxon>
        <taxon>Fabaceae</taxon>
        <taxon>Papilionoideae</taxon>
        <taxon>50 kb inversion clade</taxon>
        <taxon>NPAAA clade</taxon>
        <taxon>Hologalegina</taxon>
        <taxon>IRL clade</taxon>
        <taxon>Cicereae</taxon>
        <taxon>Cicer</taxon>
    </lineage>
</organism>
<dbReference type="AlphaFoldDB" id="A0A1S2XV70"/>
<accession>A0A1S2XV70</accession>
<dbReference type="PANTHER" id="PTHR33978">
    <property type="entry name" value="SERINE/THREONINE-KINASE"/>
    <property type="match status" value="1"/>
</dbReference>
<sequence length="128" mass="14392">MGTSPKEVGSGKEEGIGHPIWDCGSLLYDSHELVSIVHAIERHMMLWPNHGDSKPIVAQYYDPEEVTSIQNVSKGSSSIVTSSSEIFMKSMWQRKFTRQGVKKKNKKTKSRFSKLVCGENLFQSFNGL</sequence>
<reference evidence="1" key="1">
    <citation type="journal article" date="2013" name="Nat. Biotechnol.">
        <title>Draft genome sequence of chickpea (Cicer arietinum) provides a resource for trait improvement.</title>
        <authorList>
            <person name="Varshney R.K."/>
            <person name="Song C."/>
            <person name="Saxena R.K."/>
            <person name="Azam S."/>
            <person name="Yu S."/>
            <person name="Sharpe A.G."/>
            <person name="Cannon S."/>
            <person name="Baek J."/>
            <person name="Rosen B.D."/>
            <person name="Tar'an B."/>
            <person name="Millan T."/>
            <person name="Zhang X."/>
            <person name="Ramsay L.D."/>
            <person name="Iwata A."/>
            <person name="Wang Y."/>
            <person name="Nelson W."/>
            <person name="Farmer A.D."/>
            <person name="Gaur P.M."/>
            <person name="Soderlund C."/>
            <person name="Penmetsa R.V."/>
            <person name="Xu C."/>
            <person name="Bharti A.K."/>
            <person name="He W."/>
            <person name="Winter P."/>
            <person name="Zhao S."/>
            <person name="Hane J.K."/>
            <person name="Carrasquilla-Garcia N."/>
            <person name="Condie J.A."/>
            <person name="Upadhyaya H.D."/>
            <person name="Luo M.C."/>
            <person name="Thudi M."/>
            <person name="Gowda C.L."/>
            <person name="Singh N.P."/>
            <person name="Lichtenzveig J."/>
            <person name="Gali K.K."/>
            <person name="Rubio J."/>
            <person name="Nadarajan N."/>
            <person name="Dolezel J."/>
            <person name="Bansal K.C."/>
            <person name="Xu X."/>
            <person name="Edwards D."/>
            <person name="Zhang G."/>
            <person name="Kahl G."/>
            <person name="Gil J."/>
            <person name="Singh K.B."/>
            <person name="Datta S.K."/>
            <person name="Jackson S.A."/>
            <person name="Wang J."/>
            <person name="Cook D.R."/>
        </authorList>
    </citation>
    <scope>NUCLEOTIDE SEQUENCE [LARGE SCALE GENOMIC DNA]</scope>
    <source>
        <strain evidence="1">cv. CDC Frontier</strain>
    </source>
</reference>
<reference evidence="2" key="2">
    <citation type="submission" date="2025-08" db="UniProtKB">
        <authorList>
            <consortium name="RefSeq"/>
        </authorList>
    </citation>
    <scope>IDENTIFICATION</scope>
    <source>
        <tissue evidence="2">Etiolated seedlings</tissue>
    </source>
</reference>
<dbReference type="PANTHER" id="PTHR33978:SF18">
    <property type="entry name" value="OS01G0656300 PROTEIN"/>
    <property type="match status" value="1"/>
</dbReference>
<name>A0A1S2XV70_CICAR</name>
<dbReference type="PaxDb" id="3827-XP_004494971.1"/>
<evidence type="ECO:0000313" key="2">
    <source>
        <dbReference type="RefSeq" id="XP_004494971.1"/>
    </source>
</evidence>